<dbReference type="EMBL" id="CP001357">
    <property type="protein sequence ID" value="ACN83911.1"/>
    <property type="molecule type" value="Genomic_DNA"/>
</dbReference>
<gene>
    <name evidence="1" type="ordered locus">BHWA1_01439</name>
</gene>
<dbReference type="STRING" id="565034.BHWA1_01439"/>
<accession>A0A3B6VEB7</accession>
<name>A0A3B6VEB7_BRAHW</name>
<dbReference type="AlphaFoldDB" id="A0A3B6VEB7"/>
<dbReference type="KEGG" id="bhy:BHWA1_01439"/>
<sequence length="360" mass="43263">MMYKIVFLDSKSKTIKLLYDNKSNDENAMFSLMKHIKSKINAKIEQSDEGFLLFNDEKKYLFYISYNDAICIKVLMHDDKVAFTNFKYMEKEFQNYIDEINILIAKEKIENINNSIKNNMWLDFMISNYNENLHIVGGNDLSCSHIVEIIFKNASFVQCSKYFNACPNEYDIFHLCSNDEIEEVIKKYKNVINGKYSIMIKIKADDMNSYFYIACDCIDFIHKEVVYDYDFTSLYTADKENIIKKYDLIKEGDSWYQEKENSHKTLIFTDKFLNRNDTIGILFRIYKLCFAKVKYFRTYMFKFEPYKYDYKKGFIETELWDAEFFKHIDSGYMIDLRYLQSIKVYEDFIKLCNELESFEK</sequence>
<keyword evidence="2" id="KW-1185">Reference proteome</keyword>
<protein>
    <submittedName>
        <fullName evidence="1">Uncharacterized protein</fullName>
    </submittedName>
</protein>
<proteinExistence type="predicted"/>
<organism evidence="1 2">
    <name type="scientific">Brachyspira hyodysenteriae (strain ATCC 49526 / WA1)</name>
    <dbReference type="NCBI Taxonomy" id="565034"/>
    <lineage>
        <taxon>Bacteria</taxon>
        <taxon>Pseudomonadati</taxon>
        <taxon>Spirochaetota</taxon>
        <taxon>Spirochaetia</taxon>
        <taxon>Brachyspirales</taxon>
        <taxon>Brachyspiraceae</taxon>
        <taxon>Brachyspira</taxon>
    </lineage>
</organism>
<evidence type="ECO:0000313" key="2">
    <source>
        <dbReference type="Proteomes" id="UP000001803"/>
    </source>
</evidence>
<reference evidence="1 2" key="1">
    <citation type="journal article" date="2009" name="PLoS ONE">
        <title>Genome sequence of the pathogenic intestinal spirochete Brachyspira hyodysenteriae reveals adaptations to its lifestyle in the porcine large intestine.</title>
        <authorList>
            <person name="Bellgard M.I."/>
            <person name="Wanchanthuek P."/>
            <person name="La T."/>
            <person name="Ryan K."/>
            <person name="Moolhuijzen P."/>
            <person name="Albertyn Z."/>
            <person name="Shaban B."/>
            <person name="Motro Y."/>
            <person name="Dunn D.S."/>
            <person name="Schibeci D."/>
            <person name="Hunter A."/>
            <person name="Barrero R."/>
            <person name="Phillips N.D."/>
            <person name="Hampson D.J."/>
        </authorList>
    </citation>
    <scope>NUCLEOTIDE SEQUENCE [LARGE SCALE GENOMIC DNA]</scope>
    <source>
        <strain evidence="2">ATCC 49526 / WA1</strain>
    </source>
</reference>
<dbReference type="Proteomes" id="UP000001803">
    <property type="component" value="Chromosome"/>
</dbReference>
<evidence type="ECO:0000313" key="1">
    <source>
        <dbReference type="EMBL" id="ACN83911.1"/>
    </source>
</evidence>